<dbReference type="SMART" id="SM00464">
    <property type="entry name" value="LON"/>
    <property type="match status" value="1"/>
</dbReference>
<dbReference type="GO" id="GO:0006515">
    <property type="term" value="P:protein quality control for misfolded or incompletely synthesized proteins"/>
    <property type="evidence" value="ECO:0007669"/>
    <property type="project" value="TreeGrafter"/>
</dbReference>
<dbReference type="PANTHER" id="PTHR43718">
    <property type="entry name" value="LON PROTEASE"/>
    <property type="match status" value="1"/>
</dbReference>
<dbReference type="InterPro" id="IPR027417">
    <property type="entry name" value="P-loop_NTPase"/>
</dbReference>
<comment type="catalytic activity">
    <reaction evidence="6">
        <text>Hydrolysis of proteins in presence of ATP.</text>
        <dbReference type="EC" id="3.4.21.53"/>
    </reaction>
</comment>
<evidence type="ECO:0000256" key="1">
    <source>
        <dbReference type="ARBA" id="ARBA00022670"/>
    </source>
</evidence>
<dbReference type="SMART" id="SM00382">
    <property type="entry name" value="AAA"/>
    <property type="match status" value="1"/>
</dbReference>
<proteinExistence type="predicted"/>
<gene>
    <name evidence="9" type="ORF">HQ497_01710</name>
</gene>
<dbReference type="Gene3D" id="1.20.5.5270">
    <property type="match status" value="1"/>
</dbReference>
<dbReference type="EMBL" id="JABMOJ010000061">
    <property type="protein sequence ID" value="NQV64056.1"/>
    <property type="molecule type" value="Genomic_DNA"/>
</dbReference>
<dbReference type="PROSITE" id="PS51787">
    <property type="entry name" value="LON_N"/>
    <property type="match status" value="1"/>
</dbReference>
<dbReference type="Pfam" id="PF00004">
    <property type="entry name" value="AAA"/>
    <property type="match status" value="1"/>
</dbReference>
<keyword evidence="3" id="KW-0378">Hydrolase</keyword>
<feature type="non-terminal residue" evidence="9">
    <location>
        <position position="476"/>
    </location>
</feature>
<evidence type="ECO:0000256" key="4">
    <source>
        <dbReference type="ARBA" id="ARBA00022825"/>
    </source>
</evidence>
<comment type="caution">
    <text evidence="9">The sequence shown here is derived from an EMBL/GenBank/DDBJ whole genome shotgun (WGS) entry which is preliminary data.</text>
</comment>
<dbReference type="SUPFAM" id="SSF52540">
    <property type="entry name" value="P-loop containing nucleoside triphosphate hydrolases"/>
    <property type="match status" value="1"/>
</dbReference>
<dbReference type="FunFam" id="1.20.5.5270:FF:000001">
    <property type="entry name" value="Lon protease homolog, mitochondrial"/>
    <property type="match status" value="1"/>
</dbReference>
<dbReference type="SUPFAM" id="SSF88697">
    <property type="entry name" value="PUA domain-like"/>
    <property type="match status" value="1"/>
</dbReference>
<evidence type="ECO:0000313" key="9">
    <source>
        <dbReference type="EMBL" id="NQV64056.1"/>
    </source>
</evidence>
<evidence type="ECO:0000259" key="8">
    <source>
        <dbReference type="PROSITE" id="PS51787"/>
    </source>
</evidence>
<keyword evidence="5" id="KW-0067">ATP-binding</keyword>
<accession>A0A972VUZ0</accession>
<dbReference type="Proteomes" id="UP000754644">
    <property type="component" value="Unassembled WGS sequence"/>
</dbReference>
<evidence type="ECO:0000256" key="7">
    <source>
        <dbReference type="ARBA" id="ARBA00066743"/>
    </source>
</evidence>
<dbReference type="GO" id="GO:0005524">
    <property type="term" value="F:ATP binding"/>
    <property type="evidence" value="ECO:0007669"/>
    <property type="project" value="UniProtKB-KW"/>
</dbReference>
<name>A0A972VUZ0_9GAMM</name>
<dbReference type="PANTHER" id="PTHR43718:SF2">
    <property type="entry name" value="LON PROTEASE HOMOLOG, MITOCHONDRIAL"/>
    <property type="match status" value="1"/>
</dbReference>
<dbReference type="Gene3D" id="2.30.130.40">
    <property type="entry name" value="LON domain-like"/>
    <property type="match status" value="1"/>
</dbReference>
<feature type="domain" description="Lon N-terminal" evidence="8">
    <location>
        <begin position="33"/>
        <end position="230"/>
    </location>
</feature>
<dbReference type="InterPro" id="IPR046336">
    <property type="entry name" value="Lon_prtase_N_sf"/>
</dbReference>
<evidence type="ECO:0000256" key="5">
    <source>
        <dbReference type="ARBA" id="ARBA00022840"/>
    </source>
</evidence>
<dbReference type="InterPro" id="IPR003959">
    <property type="entry name" value="ATPase_AAA_core"/>
</dbReference>
<dbReference type="InterPro" id="IPR003111">
    <property type="entry name" value="Lon_prtase_N"/>
</dbReference>
<sequence length="476" mass="53692">MSEENKEQVEFIPRNKKPKYLLARPDEVLPDTLQLIPLTSEPYFPVLVQPIVVEGEPWGDGIKRVAETAHKLIAMSYAPIVDGSGVPRPEDVREIGCVARIHRLQEVKGKLQFIAQGVRRFRIKEWIRKIPPFIVRVEYLESPVVADESQLRAYAMALIDIIKELMTLNPLYNEELKQYLNYFNPNEPGPLADFAAAITSASAEDMQDILETLPLLERMEKVLLLLRKELEIARLQAKITMQVNEQVSEQQKTFFLRQQLKVIQKELGITKDDRQADADKFIERLQALGVPAHVQARADEEIEKLRVLETASAEYAVTRNYLDWLTSVPWGVTSHDQLDLKQARRTLDQDHDGLEDIKQRIIEFLAVGAYRGEMAGSILLLVGPPGVGKTSIGKSIANALGRKFYRFSLGGMRDEAEIKGHRRTYIGAMPGKLIQSLKEVAVSNPVIMLDEIDKIGASFQGDPASALLEVLDPEQN</sequence>
<evidence type="ECO:0000256" key="6">
    <source>
        <dbReference type="ARBA" id="ARBA00050665"/>
    </source>
</evidence>
<evidence type="ECO:0000313" key="10">
    <source>
        <dbReference type="Proteomes" id="UP000754644"/>
    </source>
</evidence>
<dbReference type="InterPro" id="IPR015947">
    <property type="entry name" value="PUA-like_sf"/>
</dbReference>
<dbReference type="AlphaFoldDB" id="A0A972VUZ0"/>
<dbReference type="FunFam" id="3.40.50.300:FF:000021">
    <property type="entry name" value="Lon protease homolog"/>
    <property type="match status" value="1"/>
</dbReference>
<dbReference type="GO" id="GO:0004252">
    <property type="term" value="F:serine-type endopeptidase activity"/>
    <property type="evidence" value="ECO:0007669"/>
    <property type="project" value="UniProtKB-EC"/>
</dbReference>
<dbReference type="InterPro" id="IPR003593">
    <property type="entry name" value="AAA+_ATPase"/>
</dbReference>
<organism evidence="9 10">
    <name type="scientific">SAR86 cluster bacterium</name>
    <dbReference type="NCBI Taxonomy" id="2030880"/>
    <lineage>
        <taxon>Bacteria</taxon>
        <taxon>Pseudomonadati</taxon>
        <taxon>Pseudomonadota</taxon>
        <taxon>Gammaproteobacteria</taxon>
        <taxon>SAR86 cluster</taxon>
    </lineage>
</organism>
<dbReference type="InterPro" id="IPR027065">
    <property type="entry name" value="Lon_Prtase"/>
</dbReference>
<evidence type="ECO:0000256" key="3">
    <source>
        <dbReference type="ARBA" id="ARBA00022801"/>
    </source>
</evidence>
<keyword evidence="4" id="KW-0720">Serine protease</keyword>
<dbReference type="GO" id="GO:0016887">
    <property type="term" value="F:ATP hydrolysis activity"/>
    <property type="evidence" value="ECO:0007669"/>
    <property type="project" value="InterPro"/>
</dbReference>
<dbReference type="GO" id="GO:0004176">
    <property type="term" value="F:ATP-dependent peptidase activity"/>
    <property type="evidence" value="ECO:0007669"/>
    <property type="project" value="InterPro"/>
</dbReference>
<reference evidence="9" key="1">
    <citation type="submission" date="2020-05" db="EMBL/GenBank/DDBJ databases">
        <title>Sulfur intermediates as new biogeochemical hubs in an aquatic model microbial ecosystem.</title>
        <authorList>
            <person name="Vigneron A."/>
        </authorList>
    </citation>
    <scope>NUCLEOTIDE SEQUENCE</scope>
    <source>
        <strain evidence="9">Bin.250</strain>
    </source>
</reference>
<keyword evidence="2" id="KW-0547">Nucleotide-binding</keyword>
<dbReference type="EC" id="3.4.21.53" evidence="7"/>
<keyword evidence="1" id="KW-0645">Protease</keyword>
<dbReference type="Gene3D" id="1.20.58.1480">
    <property type="match status" value="1"/>
</dbReference>
<protein>
    <recommendedName>
        <fullName evidence="7">endopeptidase La</fullName>
        <ecNumber evidence="7">3.4.21.53</ecNumber>
    </recommendedName>
</protein>
<dbReference type="Gene3D" id="3.40.50.300">
    <property type="entry name" value="P-loop containing nucleotide triphosphate hydrolases"/>
    <property type="match status" value="1"/>
</dbReference>
<dbReference type="Pfam" id="PF02190">
    <property type="entry name" value="LON_substr_bdg"/>
    <property type="match status" value="1"/>
</dbReference>
<evidence type="ECO:0000256" key="2">
    <source>
        <dbReference type="ARBA" id="ARBA00022741"/>
    </source>
</evidence>